<protein>
    <submittedName>
        <fullName evidence="1">Uncharacterized protein</fullName>
    </submittedName>
</protein>
<proteinExistence type="predicted"/>
<reference evidence="1" key="1">
    <citation type="submission" date="2020-06" db="EMBL/GenBank/DDBJ databases">
        <title>Whole Genome Sequence of Bradyrhizobium sp. Strain 1S1.</title>
        <authorList>
            <person name="Bromfield E.S.P."/>
            <person name="Cloutier S."/>
        </authorList>
    </citation>
    <scope>NUCLEOTIDE SEQUENCE [LARGE SCALE GENOMIC DNA]</scope>
    <source>
        <strain evidence="1">1S1</strain>
    </source>
</reference>
<sequence>MNVRTSCRSACGAARATGKRCGDKTGQQVPAIEAAWGVNGVQGSAWLNLILSGYCE</sequence>
<dbReference type="EMBL" id="JAAOLE020000001">
    <property type="protein sequence ID" value="NVI45304.1"/>
    <property type="molecule type" value="Genomic_DNA"/>
</dbReference>
<evidence type="ECO:0000313" key="1">
    <source>
        <dbReference type="EMBL" id="NVI45304.1"/>
    </source>
</evidence>
<gene>
    <name evidence="1" type="ORF">HAP48_020525</name>
</gene>
<accession>A0A973W181</accession>
<organism evidence="1">
    <name type="scientific">Bradyrhizobium septentrionale</name>
    <dbReference type="NCBI Taxonomy" id="1404411"/>
    <lineage>
        <taxon>Bacteria</taxon>
        <taxon>Pseudomonadati</taxon>
        <taxon>Pseudomonadota</taxon>
        <taxon>Alphaproteobacteria</taxon>
        <taxon>Hyphomicrobiales</taxon>
        <taxon>Nitrobacteraceae</taxon>
        <taxon>Bradyrhizobium</taxon>
    </lineage>
</organism>
<dbReference type="AlphaFoldDB" id="A0A973W181"/>
<name>A0A973W181_9BRAD</name>
<dbReference type="RefSeq" id="WP_166204684.1">
    <property type="nucleotide sequence ID" value="NZ_CP088285.1"/>
</dbReference>
<comment type="caution">
    <text evidence="1">The sequence shown here is derived from an EMBL/GenBank/DDBJ whole genome shotgun (WGS) entry which is preliminary data.</text>
</comment>